<feature type="region of interest" description="Disordered" evidence="1">
    <location>
        <begin position="103"/>
        <end position="128"/>
    </location>
</feature>
<accession>A0A7G6X1F2</accession>
<dbReference type="EMBL" id="CP043661">
    <property type="protein sequence ID" value="QNE20067.1"/>
    <property type="molecule type" value="Genomic_DNA"/>
</dbReference>
<keyword evidence="3" id="KW-1185">Reference proteome</keyword>
<feature type="region of interest" description="Disordered" evidence="1">
    <location>
        <begin position="66"/>
        <end position="91"/>
    </location>
</feature>
<evidence type="ECO:0000256" key="1">
    <source>
        <dbReference type="SAM" id="MobiDB-lite"/>
    </source>
</evidence>
<gene>
    <name evidence="2" type="ORF">F1D05_21815</name>
</gene>
<reference evidence="3" key="1">
    <citation type="submission" date="2019-09" db="EMBL/GenBank/DDBJ databases">
        <title>Antimicrobial potential of Antarctic Bacteria.</title>
        <authorList>
            <person name="Benaud N."/>
            <person name="Edwards R.J."/>
            <person name="Ferrari B.C."/>
        </authorList>
    </citation>
    <scope>NUCLEOTIDE SEQUENCE [LARGE SCALE GENOMIC DNA]</scope>
    <source>
        <strain evidence="3">SPB151</strain>
    </source>
</reference>
<reference evidence="2 3" key="2">
    <citation type="journal article" date="2020" name="Microbiol. Resour. Announc.">
        <title>Antarctic desert soil bacteria exhibit high novel natural product potential, evaluated through long-read genome sequencing and comparative genomics.</title>
        <authorList>
            <person name="Benaud N."/>
            <person name="Edwards R.J."/>
            <person name="Amos T.G."/>
            <person name="D'Agostino P.M."/>
            <person name="Gutierrez-Chavez C."/>
            <person name="Montgomery K."/>
            <person name="Nicetic I."/>
            <person name="Ferrari B.C."/>
        </authorList>
    </citation>
    <scope>NUCLEOTIDE SEQUENCE [LARGE SCALE GENOMIC DNA]</scope>
    <source>
        <strain evidence="2 3">SPB151</strain>
    </source>
</reference>
<dbReference type="Proteomes" id="UP000515563">
    <property type="component" value="Chromosome"/>
</dbReference>
<organism evidence="2 3">
    <name type="scientific">Kribbella qitaiheensis</name>
    <dbReference type="NCBI Taxonomy" id="1544730"/>
    <lineage>
        <taxon>Bacteria</taxon>
        <taxon>Bacillati</taxon>
        <taxon>Actinomycetota</taxon>
        <taxon>Actinomycetes</taxon>
        <taxon>Propionibacteriales</taxon>
        <taxon>Kribbellaceae</taxon>
        <taxon>Kribbella</taxon>
    </lineage>
</organism>
<protein>
    <recommendedName>
        <fullName evidence="4">HNH endonuclease</fullName>
    </recommendedName>
</protein>
<evidence type="ECO:0000313" key="3">
    <source>
        <dbReference type="Proteomes" id="UP000515563"/>
    </source>
</evidence>
<dbReference type="KEGG" id="kqi:F1D05_21815"/>
<dbReference type="RefSeq" id="WP_185442012.1">
    <property type="nucleotide sequence ID" value="NZ_CP043661.1"/>
</dbReference>
<dbReference type="AlphaFoldDB" id="A0A7G6X1F2"/>
<name>A0A7G6X1F2_9ACTN</name>
<evidence type="ECO:0008006" key="4">
    <source>
        <dbReference type="Google" id="ProtNLM"/>
    </source>
</evidence>
<evidence type="ECO:0000313" key="2">
    <source>
        <dbReference type="EMBL" id="QNE20067.1"/>
    </source>
</evidence>
<proteinExistence type="predicted"/>
<sequence length="341" mass="37261">MRAATGDVIRLNATITQIADALVALGDIDPLDQRRAKAIGIIADPALAHHLLEVAQHLATSAAVRNSTPAAATPGTPNDPINKPERDPRPEPVFAAWDCEAEAEADRDTPHPSTAGHPLDGGTLRGTVTPIPIRLPEAELAPGPSAEEAARRELVRKVAAIKDAADREGISSNCSRRRPARTVLYVHVTDQTLLRDYGFARVEGFGPALVRRLSELLGHDRVVIRPVIDLNDDTVSVDAYEIPDPIRERIKLEYPIEQFPYGTAKTGINTDLDHIEPYVKDGPPGQTSTKNLAPLGRLSHRIKTHGGWNVARLDSDTIEWITRYGFKLHVTHRGTHLVHND</sequence>